<evidence type="ECO:0000313" key="1">
    <source>
        <dbReference type="EMBL" id="SCF01763.1"/>
    </source>
</evidence>
<accession>A0A1C4WZX5</accession>
<protein>
    <submittedName>
        <fullName evidence="1">Uncharacterized protein</fullName>
    </submittedName>
</protein>
<organism evidence="1 2">
    <name type="scientific">Micromonospora carbonacea</name>
    <dbReference type="NCBI Taxonomy" id="47853"/>
    <lineage>
        <taxon>Bacteria</taxon>
        <taxon>Bacillati</taxon>
        <taxon>Actinomycetota</taxon>
        <taxon>Actinomycetes</taxon>
        <taxon>Micromonosporales</taxon>
        <taxon>Micromonosporaceae</taxon>
        <taxon>Micromonospora</taxon>
    </lineage>
</organism>
<name>A0A1C4WZX5_9ACTN</name>
<dbReference type="Proteomes" id="UP000183585">
    <property type="component" value="Unassembled WGS sequence"/>
</dbReference>
<keyword evidence="2" id="KW-1185">Reference proteome</keyword>
<dbReference type="RefSeq" id="WP_074474197.1">
    <property type="nucleotide sequence ID" value="NZ_FMCT01000004.1"/>
</dbReference>
<sequence length="95" mass="10398">MTNMIGSYVVDDAWPTEVTMDITFPDLGSFPLRLRTVVTLDELTDNNPSLTTAQRLARNVEALNRITAALDAASDVGDVIISFQARAYAPWVPAE</sequence>
<proteinExistence type="predicted"/>
<dbReference type="AlphaFoldDB" id="A0A1C4WZX5"/>
<reference evidence="2" key="1">
    <citation type="submission" date="2016-06" db="EMBL/GenBank/DDBJ databases">
        <authorList>
            <person name="Varghese N."/>
            <person name="Submissions Spin"/>
        </authorList>
    </citation>
    <scope>NUCLEOTIDE SEQUENCE [LARGE SCALE GENOMIC DNA]</scope>
    <source>
        <strain evidence="2">DSM 43168</strain>
    </source>
</reference>
<evidence type="ECO:0000313" key="2">
    <source>
        <dbReference type="Proteomes" id="UP000183585"/>
    </source>
</evidence>
<gene>
    <name evidence="1" type="ORF">GA0070563_104138</name>
</gene>
<dbReference type="EMBL" id="FMCT01000004">
    <property type="protein sequence ID" value="SCF01763.1"/>
    <property type="molecule type" value="Genomic_DNA"/>
</dbReference>